<protein>
    <submittedName>
        <fullName evidence="1">DUF4402 domain-containing protein</fullName>
    </submittedName>
</protein>
<evidence type="ECO:0000313" key="3">
    <source>
        <dbReference type="Proteomes" id="UP000238707"/>
    </source>
</evidence>
<dbReference type="Proteomes" id="UP000525336">
    <property type="component" value="Unassembled WGS sequence"/>
</dbReference>
<reference evidence="2 3" key="1">
    <citation type="submission" date="2016-12" db="EMBL/GenBank/DDBJ databases">
        <title>Diversity of luminous bacteria.</title>
        <authorList>
            <person name="Yoshizawa S."/>
            <person name="Kogure K."/>
        </authorList>
    </citation>
    <scope>NUCLEOTIDE SEQUENCE [LARGE SCALE GENOMIC DNA]</scope>
    <source>
        <strain evidence="2 3">LC2-408</strain>
    </source>
</reference>
<proteinExistence type="predicted"/>
<evidence type="ECO:0000313" key="1">
    <source>
        <dbReference type="EMBL" id="NOH32950.1"/>
    </source>
</evidence>
<comment type="caution">
    <text evidence="2">The sequence shown here is derived from an EMBL/GenBank/DDBJ whole genome shotgun (WGS) entry which is preliminary data.</text>
</comment>
<dbReference type="Pfam" id="PF14352">
    <property type="entry name" value="DUF4402"/>
    <property type="match status" value="1"/>
</dbReference>
<name>A0A2S7VHL6_9VIBR</name>
<reference evidence="1 4" key="2">
    <citation type="submission" date="2019-09" db="EMBL/GenBank/DDBJ databases">
        <title>Draft genome sequencing and comparative genomics of hatchery-associated Vibrios.</title>
        <authorList>
            <person name="Kehlet-Delgado H."/>
            <person name="Mueller R.S."/>
        </authorList>
    </citation>
    <scope>NUCLEOTIDE SEQUENCE [LARGE SCALE GENOMIC DNA]</scope>
    <source>
        <strain evidence="1 4">00-90-10</strain>
    </source>
</reference>
<dbReference type="InterPro" id="IPR025514">
    <property type="entry name" value="DUF4402"/>
</dbReference>
<organism evidence="2 3">
    <name type="scientific">Vibrio chagasii</name>
    <dbReference type="NCBI Taxonomy" id="170679"/>
    <lineage>
        <taxon>Bacteria</taxon>
        <taxon>Pseudomonadati</taxon>
        <taxon>Pseudomonadota</taxon>
        <taxon>Gammaproteobacteria</taxon>
        <taxon>Vibrionales</taxon>
        <taxon>Vibrionaceae</taxon>
        <taxon>Vibrio</taxon>
    </lineage>
</organism>
<evidence type="ECO:0000313" key="4">
    <source>
        <dbReference type="Proteomes" id="UP000525336"/>
    </source>
</evidence>
<dbReference type="EMBL" id="VTXW01000004">
    <property type="protein sequence ID" value="NOH32950.1"/>
    <property type="molecule type" value="Genomic_DNA"/>
</dbReference>
<gene>
    <name evidence="2" type="ORF">BTO10_15190</name>
    <name evidence="1" type="ORF">F0245_06090</name>
</gene>
<dbReference type="Proteomes" id="UP000238707">
    <property type="component" value="Unassembled WGS sequence"/>
</dbReference>
<evidence type="ECO:0000313" key="2">
    <source>
        <dbReference type="EMBL" id="PQJ61569.1"/>
    </source>
</evidence>
<dbReference type="AlphaFoldDB" id="A0A2S7VHL6"/>
<accession>A0A2S7VHL6</accession>
<keyword evidence="3" id="KW-1185">Reference proteome</keyword>
<sequence>MYISGSGQNADANPANGQIYVVRFYVEGEPGKKIVVSLPSNQYLNHSQKSKRLRIKKFYFGCGLSKRGRAKIKGNGRSKLLCIGAKVKIGANHPAGLYTSTIPFEVNYK</sequence>
<dbReference type="EMBL" id="MSCI01000002">
    <property type="protein sequence ID" value="PQJ61569.1"/>
    <property type="molecule type" value="Genomic_DNA"/>
</dbReference>